<name>A0A367WCY2_9PROT</name>
<gene>
    <name evidence="2" type="ORF">TH25_25430</name>
</gene>
<reference evidence="2 3" key="1">
    <citation type="submission" date="2014-07" db="EMBL/GenBank/DDBJ databases">
        <title>Draft genome sequence of Thalassospira profundimaris S25-3-2.</title>
        <authorList>
            <person name="Lai Q."/>
            <person name="Shao Z."/>
        </authorList>
    </citation>
    <scope>NUCLEOTIDE SEQUENCE [LARGE SCALE GENOMIC DNA]</scope>
    <source>
        <strain evidence="2 3">S25-3-2</strain>
    </source>
</reference>
<organism evidence="2 3">
    <name type="scientific">Thalassospira profundimaris</name>
    <dbReference type="NCBI Taxonomy" id="502049"/>
    <lineage>
        <taxon>Bacteria</taxon>
        <taxon>Pseudomonadati</taxon>
        <taxon>Pseudomonadota</taxon>
        <taxon>Alphaproteobacteria</taxon>
        <taxon>Rhodospirillales</taxon>
        <taxon>Thalassospiraceae</taxon>
        <taxon>Thalassospira</taxon>
    </lineage>
</organism>
<evidence type="ECO:0000313" key="3">
    <source>
        <dbReference type="Proteomes" id="UP000252517"/>
    </source>
</evidence>
<sequence>MPKTTPKKTEDGFIDTALLEHQHFDDLIGTLFTAKTENVSVKLKLVSCDVHPKGTPPGARREAFSLIFEGQTRDALLNGDGSYALENPELGQIRAALVSPIITPPNAKGQLYQLCFN</sequence>
<evidence type="ECO:0000313" key="2">
    <source>
        <dbReference type="EMBL" id="RCK39314.1"/>
    </source>
</evidence>
<dbReference type="AlphaFoldDB" id="A0A367WCY2"/>
<dbReference type="EMBL" id="JPWH01000055">
    <property type="protein sequence ID" value="RCK39314.1"/>
    <property type="molecule type" value="Genomic_DNA"/>
</dbReference>
<feature type="domain" description="DUF6916" evidence="1">
    <location>
        <begin position="19"/>
        <end position="116"/>
    </location>
</feature>
<dbReference type="Pfam" id="PF21880">
    <property type="entry name" value="DUF6916"/>
    <property type="match status" value="1"/>
</dbReference>
<evidence type="ECO:0000259" key="1">
    <source>
        <dbReference type="Pfam" id="PF21880"/>
    </source>
</evidence>
<comment type="caution">
    <text evidence="2">The sequence shown here is derived from an EMBL/GenBank/DDBJ whole genome shotgun (WGS) entry which is preliminary data.</text>
</comment>
<proteinExistence type="predicted"/>
<dbReference type="RefSeq" id="WP_114090838.1">
    <property type="nucleotide sequence ID" value="NZ_JPWH01000055.1"/>
</dbReference>
<accession>A0A367WCY2</accession>
<dbReference type="InterPro" id="IPR054209">
    <property type="entry name" value="DUF6916"/>
</dbReference>
<dbReference type="Proteomes" id="UP000252517">
    <property type="component" value="Unassembled WGS sequence"/>
</dbReference>
<protein>
    <recommendedName>
        <fullName evidence="1">DUF6916 domain-containing protein</fullName>
    </recommendedName>
</protein>